<evidence type="ECO:0000256" key="5">
    <source>
        <dbReference type="SAM" id="Coils"/>
    </source>
</evidence>
<dbReference type="SUPFAM" id="SSF46689">
    <property type="entry name" value="Homeodomain-like"/>
    <property type="match status" value="1"/>
</dbReference>
<dbReference type="InterPro" id="IPR025943">
    <property type="entry name" value="Sigma_54_int_dom_ATP-bd_2"/>
</dbReference>
<dbReference type="InterPro" id="IPR009715">
    <property type="entry name" value="RtcR"/>
</dbReference>
<reference evidence="7" key="1">
    <citation type="journal article" date="2021" name="Microb. Physiol.">
        <title>Proteogenomic Insights into the Physiology of Marine, Sulfate-Reducing, Filamentous Desulfonema limicola and Desulfonema magnum.</title>
        <authorList>
            <person name="Schnaars V."/>
            <person name="Wohlbrand L."/>
            <person name="Scheve S."/>
            <person name="Hinrichs C."/>
            <person name="Reinhardt R."/>
            <person name="Rabus R."/>
        </authorList>
    </citation>
    <scope>NUCLEOTIDE SEQUENCE</scope>
    <source>
        <strain evidence="7">4be13</strain>
    </source>
</reference>
<evidence type="ECO:0000256" key="1">
    <source>
        <dbReference type="ARBA" id="ARBA00022741"/>
    </source>
</evidence>
<dbReference type="CDD" id="cd00009">
    <property type="entry name" value="AAA"/>
    <property type="match status" value="1"/>
</dbReference>
<dbReference type="GO" id="GO:0005524">
    <property type="term" value="F:ATP binding"/>
    <property type="evidence" value="ECO:0007669"/>
    <property type="project" value="UniProtKB-KW"/>
</dbReference>
<dbReference type="PROSITE" id="PS50045">
    <property type="entry name" value="SIGMA54_INTERACT_4"/>
    <property type="match status" value="1"/>
</dbReference>
<evidence type="ECO:0000256" key="2">
    <source>
        <dbReference type="ARBA" id="ARBA00022840"/>
    </source>
</evidence>
<dbReference type="AlphaFoldDB" id="A0A975GKW2"/>
<proteinExistence type="predicted"/>
<evidence type="ECO:0000256" key="4">
    <source>
        <dbReference type="ARBA" id="ARBA00023163"/>
    </source>
</evidence>
<organism evidence="7 8">
    <name type="scientific">Desulfonema magnum</name>
    <dbReference type="NCBI Taxonomy" id="45655"/>
    <lineage>
        <taxon>Bacteria</taxon>
        <taxon>Pseudomonadati</taxon>
        <taxon>Thermodesulfobacteriota</taxon>
        <taxon>Desulfobacteria</taxon>
        <taxon>Desulfobacterales</taxon>
        <taxon>Desulfococcaceae</taxon>
        <taxon>Desulfonema</taxon>
    </lineage>
</organism>
<dbReference type="Gene3D" id="1.10.10.60">
    <property type="entry name" value="Homeodomain-like"/>
    <property type="match status" value="1"/>
</dbReference>
<keyword evidence="1" id="KW-0547">Nucleotide-binding</keyword>
<dbReference type="KEGG" id="dmm:dnm_002020"/>
<accession>A0A975GKW2</accession>
<dbReference type="GO" id="GO:0006355">
    <property type="term" value="P:regulation of DNA-templated transcription"/>
    <property type="evidence" value="ECO:0007669"/>
    <property type="project" value="InterPro"/>
</dbReference>
<dbReference type="InterPro" id="IPR025662">
    <property type="entry name" value="Sigma_54_int_dom_ATP-bd_1"/>
</dbReference>
<evidence type="ECO:0000259" key="6">
    <source>
        <dbReference type="PROSITE" id="PS50045"/>
    </source>
</evidence>
<gene>
    <name evidence="7" type="ORF">dnm_002020</name>
</gene>
<protein>
    <submittedName>
        <fullName evidence="7">Sigma-54 interaction domain-containing protein, PAS domain-containing</fullName>
    </submittedName>
</protein>
<dbReference type="Pfam" id="PF06956">
    <property type="entry name" value="RtcR"/>
    <property type="match status" value="1"/>
</dbReference>
<keyword evidence="8" id="KW-1185">Reference proteome</keyword>
<dbReference type="EMBL" id="CP061800">
    <property type="protein sequence ID" value="QTA84208.1"/>
    <property type="molecule type" value="Genomic_DNA"/>
</dbReference>
<dbReference type="Pfam" id="PF02954">
    <property type="entry name" value="HTH_8"/>
    <property type="match status" value="1"/>
</dbReference>
<dbReference type="InterPro" id="IPR002197">
    <property type="entry name" value="HTH_Fis"/>
</dbReference>
<dbReference type="PRINTS" id="PR01590">
    <property type="entry name" value="HTHFIS"/>
</dbReference>
<dbReference type="InterPro" id="IPR002078">
    <property type="entry name" value="Sigma_54_int"/>
</dbReference>
<dbReference type="PANTHER" id="PTHR32071">
    <property type="entry name" value="TRANSCRIPTIONAL REGULATORY PROTEIN"/>
    <property type="match status" value="1"/>
</dbReference>
<dbReference type="SMART" id="SM00382">
    <property type="entry name" value="AAA"/>
    <property type="match status" value="1"/>
</dbReference>
<dbReference type="FunFam" id="3.40.50.300:FF:000006">
    <property type="entry name" value="DNA-binding transcriptional regulator NtrC"/>
    <property type="match status" value="1"/>
</dbReference>
<dbReference type="SUPFAM" id="SSF52540">
    <property type="entry name" value="P-loop containing nucleoside triphosphate hydrolases"/>
    <property type="match status" value="1"/>
</dbReference>
<dbReference type="PROSITE" id="PS00675">
    <property type="entry name" value="SIGMA54_INTERACT_1"/>
    <property type="match status" value="1"/>
</dbReference>
<dbReference type="RefSeq" id="WP_207680802.1">
    <property type="nucleotide sequence ID" value="NZ_CP061800.1"/>
</dbReference>
<feature type="domain" description="Sigma-54 factor interaction" evidence="6">
    <location>
        <begin position="184"/>
        <end position="412"/>
    </location>
</feature>
<evidence type="ECO:0000256" key="3">
    <source>
        <dbReference type="ARBA" id="ARBA00023015"/>
    </source>
</evidence>
<dbReference type="InterPro" id="IPR003593">
    <property type="entry name" value="AAA+_ATPase"/>
</dbReference>
<keyword evidence="4" id="KW-0804">Transcription</keyword>
<dbReference type="Proteomes" id="UP000663722">
    <property type="component" value="Chromosome"/>
</dbReference>
<dbReference type="Gene3D" id="1.10.8.60">
    <property type="match status" value="1"/>
</dbReference>
<keyword evidence="3" id="KW-0805">Transcription regulation</keyword>
<dbReference type="GO" id="GO:0043565">
    <property type="term" value="F:sequence-specific DNA binding"/>
    <property type="evidence" value="ECO:0007669"/>
    <property type="project" value="InterPro"/>
</dbReference>
<dbReference type="Pfam" id="PF25601">
    <property type="entry name" value="AAA_lid_14"/>
    <property type="match status" value="1"/>
</dbReference>
<dbReference type="PROSITE" id="PS00676">
    <property type="entry name" value="SIGMA54_INTERACT_2"/>
    <property type="match status" value="1"/>
</dbReference>
<evidence type="ECO:0000313" key="7">
    <source>
        <dbReference type="EMBL" id="QTA84208.1"/>
    </source>
</evidence>
<dbReference type="Pfam" id="PF00158">
    <property type="entry name" value="Sigma54_activat"/>
    <property type="match status" value="1"/>
</dbReference>
<evidence type="ECO:0000313" key="8">
    <source>
        <dbReference type="Proteomes" id="UP000663722"/>
    </source>
</evidence>
<dbReference type="InterPro" id="IPR027417">
    <property type="entry name" value="P-loop_NTPase"/>
</dbReference>
<keyword evidence="2" id="KW-0067">ATP-binding</keyword>
<feature type="coiled-coil region" evidence="5">
    <location>
        <begin position="156"/>
        <end position="183"/>
    </location>
</feature>
<sequence>MKILLTFIGDNDRYPNEKPGAILSILHQREFHKIYLLYNHERYLKPAADISQYCEIHFPKLKVVCKQALAENPTDYNTIYPAMYKAVKEILKKERRAKHTVSHTVSLTSGTPAMHACWIFLCQGGVIDAELIQVSRESQISQVTFELDDFPKIQNVNEMKVEMTKLARENEALRNQLQLTHDNIIGECPDILNVKEQIRIFADTDIPIFIRGQSGTGKELVAEAIHYNSPRKEKRLIKVNCGAIPHELFESEFFGHKKGAFTGAVSDKPGKFRLADGGTVFLDEIADLPQTMQVKLLRVLEDGIFVPVGGVNEEKVNVRIISATNKDIREKVRHGEFREDLFYRLIHAEIKLPRLRDRGNDRLLIARHILEQLNRKYGKKKSLGKSATALILKYRWPGNIRQMKSTLETAYVFPGNKIMAENMNLIEIEQVSDGIMIPDEGVDLNHEILPKYYEAALKKTGGNAEQAAKLLGLKPHTFRARLKKLRSKDIYLTRYME</sequence>
<name>A0A975GKW2_9BACT</name>
<dbReference type="Gene3D" id="3.40.50.300">
    <property type="entry name" value="P-loop containing nucleotide triphosphate hydrolases"/>
    <property type="match status" value="1"/>
</dbReference>
<keyword evidence="5" id="KW-0175">Coiled coil</keyword>
<dbReference type="InterPro" id="IPR009057">
    <property type="entry name" value="Homeodomain-like_sf"/>
</dbReference>
<dbReference type="InterPro" id="IPR058031">
    <property type="entry name" value="AAA_lid_NorR"/>
</dbReference>